<gene>
    <name evidence="1" type="ORF">NPIL_64811</name>
</gene>
<keyword evidence="2" id="KW-1185">Reference proteome</keyword>
<accession>A0A8X6NGC9</accession>
<protein>
    <submittedName>
        <fullName evidence="1">Uncharacterized protein</fullName>
    </submittedName>
</protein>
<comment type="caution">
    <text evidence="1">The sequence shown here is derived from an EMBL/GenBank/DDBJ whole genome shotgun (WGS) entry which is preliminary data.</text>
</comment>
<reference evidence="1" key="1">
    <citation type="submission" date="2020-08" db="EMBL/GenBank/DDBJ databases">
        <title>Multicomponent nature underlies the extraordinary mechanical properties of spider dragline silk.</title>
        <authorList>
            <person name="Kono N."/>
            <person name="Nakamura H."/>
            <person name="Mori M."/>
            <person name="Yoshida Y."/>
            <person name="Ohtoshi R."/>
            <person name="Malay A.D."/>
            <person name="Moran D.A.P."/>
            <person name="Tomita M."/>
            <person name="Numata K."/>
            <person name="Arakawa K."/>
        </authorList>
    </citation>
    <scope>NUCLEOTIDE SEQUENCE</scope>
</reference>
<organism evidence="1 2">
    <name type="scientific">Nephila pilipes</name>
    <name type="common">Giant wood spider</name>
    <name type="synonym">Nephila maculata</name>
    <dbReference type="NCBI Taxonomy" id="299642"/>
    <lineage>
        <taxon>Eukaryota</taxon>
        <taxon>Metazoa</taxon>
        <taxon>Ecdysozoa</taxon>
        <taxon>Arthropoda</taxon>
        <taxon>Chelicerata</taxon>
        <taxon>Arachnida</taxon>
        <taxon>Araneae</taxon>
        <taxon>Araneomorphae</taxon>
        <taxon>Entelegynae</taxon>
        <taxon>Araneoidea</taxon>
        <taxon>Nephilidae</taxon>
        <taxon>Nephila</taxon>
    </lineage>
</organism>
<sequence length="150" mass="16833">MGEMCRRPHYSGISRYLPTGWAEISREAPISLNPEWPAPSVGDSFVQVPIRLLWPLLDTDSFVVLIPPPSWDIPQHYRLGEGGRGANKRRKEYAPALNDKGTCLEILMRERSNLSFLPRVCRVSPANEIADILRDGPPLPIVFLGVEGFL</sequence>
<dbReference type="EMBL" id="BMAW01009365">
    <property type="protein sequence ID" value="GFT13474.1"/>
    <property type="molecule type" value="Genomic_DNA"/>
</dbReference>
<proteinExistence type="predicted"/>
<name>A0A8X6NGC9_NEPPI</name>
<dbReference type="Proteomes" id="UP000887013">
    <property type="component" value="Unassembled WGS sequence"/>
</dbReference>
<dbReference type="AlphaFoldDB" id="A0A8X6NGC9"/>
<evidence type="ECO:0000313" key="2">
    <source>
        <dbReference type="Proteomes" id="UP000887013"/>
    </source>
</evidence>
<evidence type="ECO:0000313" key="1">
    <source>
        <dbReference type="EMBL" id="GFT13474.1"/>
    </source>
</evidence>